<organism evidence="2 3">
    <name type="scientific">Heliobacterium modesticaldum (strain ATCC 51547 / Ice1)</name>
    <dbReference type="NCBI Taxonomy" id="498761"/>
    <lineage>
        <taxon>Bacteria</taxon>
        <taxon>Bacillati</taxon>
        <taxon>Bacillota</taxon>
        <taxon>Clostridia</taxon>
        <taxon>Eubacteriales</taxon>
        <taxon>Heliobacteriaceae</taxon>
        <taxon>Heliomicrobium</taxon>
    </lineage>
</organism>
<accession>B0TEW9</accession>
<dbReference type="AlphaFoldDB" id="B0TEW9"/>
<evidence type="ECO:0000313" key="3">
    <source>
        <dbReference type="Proteomes" id="UP000008550"/>
    </source>
</evidence>
<dbReference type="KEGG" id="hmo:HM1_1806"/>
<proteinExistence type="predicted"/>
<dbReference type="EMBL" id="CP000930">
    <property type="protein sequence ID" value="ABZ84371.1"/>
    <property type="molecule type" value="Genomic_DNA"/>
</dbReference>
<evidence type="ECO:0000256" key="1">
    <source>
        <dbReference type="SAM" id="Phobius"/>
    </source>
</evidence>
<protein>
    <submittedName>
        <fullName evidence="2">Uncharacterized protein</fullName>
    </submittedName>
</protein>
<keyword evidence="3" id="KW-1185">Reference proteome</keyword>
<keyword evidence="1" id="KW-1133">Transmembrane helix</keyword>
<name>B0TEW9_HELMI</name>
<keyword evidence="1" id="KW-0472">Membrane</keyword>
<feature type="transmembrane region" description="Helical" evidence="1">
    <location>
        <begin position="12"/>
        <end position="34"/>
    </location>
</feature>
<gene>
    <name evidence="2" type="ORF">HM1_1806</name>
</gene>
<keyword evidence="1" id="KW-0812">Transmembrane</keyword>
<sequence>MLLVAGSFFHPSIFRMLLFGVLLCFSVCFLKALLYKRFF</sequence>
<dbReference type="Proteomes" id="UP000008550">
    <property type="component" value="Chromosome"/>
</dbReference>
<reference evidence="2 3" key="1">
    <citation type="journal article" date="2008" name="J. Bacteriol.">
        <title>The genome of Heliobacterium modesticaldum, a phototrophic representative of the Firmicutes containing the simplest photosynthetic apparatus.</title>
        <authorList>
            <person name="Sattley W.M."/>
            <person name="Madigan M.T."/>
            <person name="Swingley W.D."/>
            <person name="Cheung P.C."/>
            <person name="Clocksin K.M."/>
            <person name="Conrad A.L."/>
            <person name="Dejesa L.C."/>
            <person name="Honchak B.M."/>
            <person name="Jung D.O."/>
            <person name="Karbach L.E."/>
            <person name="Kurdoglu A."/>
            <person name="Lahiri S."/>
            <person name="Mastrian S.D."/>
            <person name="Page L.E."/>
            <person name="Taylor H.L."/>
            <person name="Wang Z.T."/>
            <person name="Raymond J."/>
            <person name="Chen M."/>
            <person name="Blankenship R.E."/>
            <person name="Touchman J.W."/>
        </authorList>
    </citation>
    <scope>NUCLEOTIDE SEQUENCE [LARGE SCALE GENOMIC DNA]</scope>
    <source>
        <strain evidence="3">ATCC 51547 / Ice1</strain>
    </source>
</reference>
<evidence type="ECO:0000313" key="2">
    <source>
        <dbReference type="EMBL" id="ABZ84371.1"/>
    </source>
</evidence>
<dbReference type="HOGENOM" id="CLU_3310763_0_0_9"/>